<comment type="caution">
    <text evidence="4">The sequence shown here is derived from an EMBL/GenBank/DDBJ whole genome shotgun (WGS) entry which is preliminary data.</text>
</comment>
<evidence type="ECO:0000256" key="1">
    <source>
        <dbReference type="PROSITE-ProRule" id="PRU00047"/>
    </source>
</evidence>
<dbReference type="SMART" id="SM00343">
    <property type="entry name" value="ZnF_C2HC"/>
    <property type="match status" value="1"/>
</dbReference>
<dbReference type="GO" id="GO:0003676">
    <property type="term" value="F:nucleic acid binding"/>
    <property type="evidence" value="ECO:0007669"/>
    <property type="project" value="InterPro"/>
</dbReference>
<evidence type="ECO:0000259" key="3">
    <source>
        <dbReference type="PROSITE" id="PS50158"/>
    </source>
</evidence>
<keyword evidence="1" id="KW-0862">Zinc</keyword>
<reference evidence="4" key="1">
    <citation type="submission" date="2023-07" db="EMBL/GenBank/DDBJ databases">
        <title>Chromosome-level Genome Assembly of Striped Snakehead (Channa striata).</title>
        <authorList>
            <person name="Liu H."/>
        </authorList>
    </citation>
    <scope>NUCLEOTIDE SEQUENCE</scope>
    <source>
        <strain evidence="4">Gz</strain>
        <tissue evidence="4">Muscle</tissue>
    </source>
</reference>
<gene>
    <name evidence="4" type="ORF">Q5P01_000648</name>
</gene>
<dbReference type="Proteomes" id="UP001187415">
    <property type="component" value="Unassembled WGS sequence"/>
</dbReference>
<dbReference type="PROSITE" id="PS50158">
    <property type="entry name" value="ZF_CCHC"/>
    <property type="match status" value="1"/>
</dbReference>
<organism evidence="4 5">
    <name type="scientific">Channa striata</name>
    <name type="common">Snakehead murrel</name>
    <name type="synonym">Ophicephalus striatus</name>
    <dbReference type="NCBI Taxonomy" id="64152"/>
    <lineage>
        <taxon>Eukaryota</taxon>
        <taxon>Metazoa</taxon>
        <taxon>Chordata</taxon>
        <taxon>Craniata</taxon>
        <taxon>Vertebrata</taxon>
        <taxon>Euteleostomi</taxon>
        <taxon>Actinopterygii</taxon>
        <taxon>Neopterygii</taxon>
        <taxon>Teleostei</taxon>
        <taxon>Neoteleostei</taxon>
        <taxon>Acanthomorphata</taxon>
        <taxon>Anabantaria</taxon>
        <taxon>Anabantiformes</taxon>
        <taxon>Channoidei</taxon>
        <taxon>Channidae</taxon>
        <taxon>Channa</taxon>
    </lineage>
</organism>
<dbReference type="AlphaFoldDB" id="A0AA88IDC1"/>
<protein>
    <recommendedName>
        <fullName evidence="3">CCHC-type domain-containing protein</fullName>
    </recommendedName>
</protein>
<dbReference type="InterPro" id="IPR001878">
    <property type="entry name" value="Znf_CCHC"/>
</dbReference>
<accession>A0AA88IDC1</accession>
<evidence type="ECO:0000256" key="2">
    <source>
        <dbReference type="SAM" id="MobiDB-lite"/>
    </source>
</evidence>
<keyword evidence="1" id="KW-0479">Metal-binding</keyword>
<keyword evidence="1" id="KW-0863">Zinc-finger</keyword>
<proteinExistence type="predicted"/>
<dbReference type="GO" id="GO:0008270">
    <property type="term" value="F:zinc ion binding"/>
    <property type="evidence" value="ECO:0007669"/>
    <property type="project" value="UniProtKB-KW"/>
</dbReference>
<feature type="region of interest" description="Disordered" evidence="2">
    <location>
        <begin position="1"/>
        <end position="24"/>
    </location>
</feature>
<dbReference type="EMBL" id="JAUPFM010000067">
    <property type="protein sequence ID" value="KAK2814279.1"/>
    <property type="molecule type" value="Genomic_DNA"/>
</dbReference>
<evidence type="ECO:0000313" key="4">
    <source>
        <dbReference type="EMBL" id="KAK2814279.1"/>
    </source>
</evidence>
<keyword evidence="5" id="KW-1185">Reference proteome</keyword>
<evidence type="ECO:0000313" key="5">
    <source>
        <dbReference type="Proteomes" id="UP001187415"/>
    </source>
</evidence>
<sequence length="444" mass="49100">MAGRAQHTFNTSTPAVGRGRGSFNIDTTAGRRPVLAFDEPLELGNVIDMPALESQFSTPVTENDNTVQHLRVLISELGSQIGESIASQLLASQSPLTPSRLPPATPERVETPDTTLNLSRVNLLVKPDTKEPPAFRGDGTDKYSIQEWIELMDVYLHKKGLSDDEQKEEIRNHLLGRARSIVKVGLKSNNSPSSEVIYAILRHYFSESPGSSLPLADFYATYPMAKETPVDYWVRLNTTAEAADRHLQRQGSKMDNMDAEIAMMFVRNCPDPSLACVFRCKPISKWSLTEVQEAIDEHQREYQAKRLSIANAHVVQVTPAVTSSSSPEPEPVCAHLNTAVCAPANPIKSSEAVVSESNALERVLSMLERVLERTSQVTHATSRPHFSPSARFPQCKVCGDGSHSTRTHCMREKRCLTCLEIGHQRRDCPKITVVQHANSPDQGN</sequence>
<feature type="domain" description="CCHC-type" evidence="3">
    <location>
        <begin position="414"/>
        <end position="430"/>
    </location>
</feature>
<name>A0AA88IDC1_CHASR</name>